<feature type="transmembrane region" description="Helical" evidence="12">
    <location>
        <begin position="1102"/>
        <end position="1120"/>
    </location>
</feature>
<dbReference type="AlphaFoldDB" id="M7W1R2"/>
<dbReference type="SUPFAM" id="SSF81665">
    <property type="entry name" value="Calcium ATPase, transmembrane domain M"/>
    <property type="match status" value="1"/>
</dbReference>
<evidence type="ECO:0000256" key="8">
    <source>
        <dbReference type="ARBA" id="ARBA00022842"/>
    </source>
</evidence>
<keyword evidence="11 12" id="KW-0472">Membrane</keyword>
<dbReference type="GO" id="GO:0006874">
    <property type="term" value="P:intracellular calcium ion homeostasis"/>
    <property type="evidence" value="ECO:0007669"/>
    <property type="project" value="TreeGrafter"/>
</dbReference>
<feature type="transmembrane region" description="Helical" evidence="12">
    <location>
        <begin position="200"/>
        <end position="218"/>
    </location>
</feature>
<dbReference type="PANTHER" id="PTHR45630:SF7">
    <property type="entry name" value="ENDOPLASMIC RETICULUM TRANSMEMBRANE HELIX TRANSLOCASE"/>
    <property type="match status" value="1"/>
</dbReference>
<name>M7W1R2_ENTHI</name>
<evidence type="ECO:0000256" key="2">
    <source>
        <dbReference type="ARBA" id="ARBA00006000"/>
    </source>
</evidence>
<dbReference type="InterPro" id="IPR059000">
    <property type="entry name" value="ATPase_P-type_domA"/>
</dbReference>
<evidence type="ECO:0000256" key="9">
    <source>
        <dbReference type="ARBA" id="ARBA00022967"/>
    </source>
</evidence>
<dbReference type="SUPFAM" id="SSF56784">
    <property type="entry name" value="HAD-like"/>
    <property type="match status" value="1"/>
</dbReference>
<dbReference type="NCBIfam" id="TIGR01494">
    <property type="entry name" value="ATPase_P-type"/>
    <property type="match status" value="2"/>
</dbReference>
<evidence type="ECO:0000256" key="5">
    <source>
        <dbReference type="ARBA" id="ARBA00022741"/>
    </source>
</evidence>
<proteinExistence type="inferred from homology"/>
<dbReference type="GO" id="GO:0005524">
    <property type="term" value="F:ATP binding"/>
    <property type="evidence" value="ECO:0007669"/>
    <property type="project" value="UniProtKB-KW"/>
</dbReference>
<dbReference type="CDD" id="cd07543">
    <property type="entry name" value="P-type_ATPase_cation"/>
    <property type="match status" value="1"/>
</dbReference>
<dbReference type="GO" id="GO:0015662">
    <property type="term" value="F:P-type ion transporter activity"/>
    <property type="evidence" value="ECO:0007669"/>
    <property type="project" value="TreeGrafter"/>
</dbReference>
<dbReference type="EMBL" id="KB638008">
    <property type="protein sequence ID" value="EMS14172.1"/>
    <property type="molecule type" value="Genomic_DNA"/>
</dbReference>
<dbReference type="InterPro" id="IPR023299">
    <property type="entry name" value="ATPase_P-typ_cyto_dom_N"/>
</dbReference>
<evidence type="ECO:0000256" key="11">
    <source>
        <dbReference type="ARBA" id="ARBA00023136"/>
    </source>
</evidence>
<evidence type="ECO:0000256" key="1">
    <source>
        <dbReference type="ARBA" id="ARBA00004477"/>
    </source>
</evidence>
<evidence type="ECO:0000256" key="10">
    <source>
        <dbReference type="ARBA" id="ARBA00022989"/>
    </source>
</evidence>
<feature type="domain" description="P-type ATPase A" evidence="13">
    <location>
        <begin position="233"/>
        <end position="350"/>
    </location>
</feature>
<dbReference type="PROSITE" id="PS00154">
    <property type="entry name" value="ATPASE_E1_E2"/>
    <property type="match status" value="1"/>
</dbReference>
<keyword evidence="5" id="KW-0547">Nucleotide-binding</keyword>
<dbReference type="InterPro" id="IPR008250">
    <property type="entry name" value="ATPase_P-typ_transduc_dom_A_sf"/>
</dbReference>
<evidence type="ECO:0000256" key="4">
    <source>
        <dbReference type="ARBA" id="ARBA00022723"/>
    </source>
</evidence>
<accession>M7W1R2</accession>
<dbReference type="SFLD" id="SFLDG00002">
    <property type="entry name" value="C1.7:_P-type_atpase_like"/>
    <property type="match status" value="1"/>
</dbReference>
<feature type="transmembrane region" description="Helical" evidence="12">
    <location>
        <begin position="1065"/>
        <end position="1082"/>
    </location>
</feature>
<gene>
    <name evidence="15" type="ORF">KM1_027750</name>
</gene>
<dbReference type="InterPro" id="IPR047820">
    <property type="entry name" value="P5A-type_ATPase"/>
</dbReference>
<dbReference type="SUPFAM" id="SSF81660">
    <property type="entry name" value="Metal cation-transporting ATPase, ATP-binding domain N"/>
    <property type="match status" value="1"/>
</dbReference>
<comment type="similarity">
    <text evidence="2">Belongs to the cation transport ATPase (P-type) (TC 3.A.3) family. Type V subfamily.</text>
</comment>
<dbReference type="InterPro" id="IPR001757">
    <property type="entry name" value="P_typ_ATPase"/>
</dbReference>
<evidence type="ECO:0000256" key="3">
    <source>
        <dbReference type="ARBA" id="ARBA00022692"/>
    </source>
</evidence>
<dbReference type="Pfam" id="PF13246">
    <property type="entry name" value="Cation_ATPase"/>
    <property type="match status" value="1"/>
</dbReference>
<organism evidence="15 16">
    <name type="scientific">Entamoeba histolytica HM-3:IMSS</name>
    <dbReference type="NCBI Taxonomy" id="885315"/>
    <lineage>
        <taxon>Eukaryota</taxon>
        <taxon>Amoebozoa</taxon>
        <taxon>Evosea</taxon>
        <taxon>Archamoebae</taxon>
        <taxon>Mastigamoebida</taxon>
        <taxon>Entamoebidae</taxon>
        <taxon>Entamoeba</taxon>
    </lineage>
</organism>
<keyword evidence="4" id="KW-0479">Metal-binding</keyword>
<evidence type="ECO:0000313" key="15">
    <source>
        <dbReference type="EMBL" id="EMS14172.1"/>
    </source>
</evidence>
<feature type="transmembrane region" description="Helical" evidence="12">
    <location>
        <begin position="948"/>
        <end position="965"/>
    </location>
</feature>
<reference evidence="15 16" key="1">
    <citation type="submission" date="2013-01" db="EMBL/GenBank/DDBJ databases">
        <authorList>
            <person name="Inman J."/>
            <person name="Zafar N."/>
            <person name="Lorenzi H."/>
            <person name="Caler E."/>
        </authorList>
    </citation>
    <scope>NUCLEOTIDE SEQUENCE [LARGE SCALE GENOMIC DNA]</scope>
    <source>
        <strain evidence="15 16">HM-3:IMSS</strain>
    </source>
</reference>
<dbReference type="FunFam" id="3.40.1110.10:FF:000128">
    <property type="entry name" value="Cation-transporting ATPase"/>
    <property type="match status" value="1"/>
</dbReference>
<feature type="transmembrane region" description="Helical" evidence="12">
    <location>
        <begin position="367"/>
        <end position="386"/>
    </location>
</feature>
<keyword evidence="9" id="KW-1278">Translocase</keyword>
<dbReference type="InterPro" id="IPR044492">
    <property type="entry name" value="P_typ_ATPase_HD_dom"/>
</dbReference>
<keyword evidence="3 12" id="KW-0812">Transmembrane</keyword>
<keyword evidence="10 12" id="KW-1133">Transmembrane helix</keyword>
<evidence type="ECO:0000259" key="13">
    <source>
        <dbReference type="Pfam" id="PF00122"/>
    </source>
</evidence>
<evidence type="ECO:0000256" key="12">
    <source>
        <dbReference type="SAM" id="Phobius"/>
    </source>
</evidence>
<dbReference type="PANTHER" id="PTHR45630">
    <property type="entry name" value="CATION-TRANSPORTING ATPASE-RELATED"/>
    <property type="match status" value="1"/>
</dbReference>
<dbReference type="InterPro" id="IPR023214">
    <property type="entry name" value="HAD_sf"/>
</dbReference>
<evidence type="ECO:0000256" key="6">
    <source>
        <dbReference type="ARBA" id="ARBA00022824"/>
    </source>
</evidence>
<dbReference type="GO" id="GO:0005789">
    <property type="term" value="C:endoplasmic reticulum membrane"/>
    <property type="evidence" value="ECO:0007669"/>
    <property type="project" value="UniProtKB-SubCell"/>
</dbReference>
<evidence type="ECO:0000256" key="7">
    <source>
        <dbReference type="ARBA" id="ARBA00022840"/>
    </source>
</evidence>
<keyword evidence="7" id="KW-0067">ATP-binding</keyword>
<dbReference type="InterPro" id="IPR057255">
    <property type="entry name" value="2TM_P5A-ATPase"/>
</dbReference>
<feature type="transmembrane region" description="Helical" evidence="12">
    <location>
        <begin position="20"/>
        <end position="38"/>
    </location>
</feature>
<dbReference type="SUPFAM" id="SSF81653">
    <property type="entry name" value="Calcium ATPase, transduction domain A"/>
    <property type="match status" value="1"/>
</dbReference>
<keyword evidence="8" id="KW-0460">Magnesium</keyword>
<sequence>MESGLFPLLYTKKEPKTTLIGYPFFIVYIIAAGLGIFIEGRFETASFVFLCISGLIHVLLYLNTEWSLNFNVKINFNPVTSMSEATHAFFKHKTEKALCPIEKGVHYAYVYFNFKKYIYNTEDGLFYPLEYPNKMTLKEYGSAGCLTKSKANEKHEYYGLNKCSIPIPTFMDLYKEQIMQPFFIFQVVCSILWMMDDMPIFAFMMLIMLFIFEGMTTFTRMKNYGNFKAMAAMKPTTHTVYRDGIKTQVDCDHIYPGDLLVITTGKAIADCVIIKGMCVVNESILTGESTPHMREALSTIIDPNTENDVLDLNVHKHHIIFGGTEVLQDDQCLGYVIHTGFKTAQGELLRTIISSTERKTANNLESFVVILFLLVFALIAAGYVFIDGINKGKSFWKLVLSCVLIITNVVPPELPMELTNAINYSLVSLKKQFIFCTEPFRIPFAGIVDICAFDKTGTLTSDEVSVAGIAGLKDDPFKLRSIAGLKDDPFKLRSSIDEVPQEIINVIVACNSLSKMKDGSVIGDPAEKAALEFSKWNLTSDGRFTPSKKTNKQIQPIQRFPFSSLLKRMSVVVAIKDFNTNTKTIMGFVKGAPEILKGMFKEIPHHYDNVNRFFTLQGMRVLAFGYKAIKNGEKNKYIRDDIESDLEFGGFILFSSPIKKESNETIKQLKESGHDVVMITGDSIFTAAHVAEELTITSKDKVMLIKEKEEWKWTDMEGLEISPFNTKQVSSEVINRHICLSGEALSHIKEECSKEIIQTILSKTKVYARVTPQQKEEIVLLLKEMGNIVLMCGDGTNDVGALKHADVGIAVLNTLPSEKEKKEAEMIKLGIIPMPAKPTPKPLTPEEIERRRRMTPQERSEFLKNELRKAFEGLPDDESTVAKFGDASMASPFSCKSIEVTPVCQILKQGRSTLVTTQQMFRILALNCLISAYDLSVLKIEGVKNGDVQMTVTGILLSICFLMLSNTQPLDKLSKHHPTKTIFAPFHVLSVLSQAFIHFVVIQLALKWGKEAAGPDYKIPEEDAEFKPTLVNSIVFIVSNIINVTTFAVNYVGEPYRKNITEYKPLMYCLLIVFGLTIILSFEIIPELNELFTLVSFPSDDLKYRIIGLIIADIGLSFGVERMLRILCKFN</sequence>
<dbReference type="InterPro" id="IPR018303">
    <property type="entry name" value="ATPase_P-typ_P_site"/>
</dbReference>
<dbReference type="Gene3D" id="2.70.150.10">
    <property type="entry name" value="Calcium-transporting ATPase, cytoplasmic transduction domain A"/>
    <property type="match status" value="1"/>
</dbReference>
<dbReference type="FunFam" id="2.70.150.10:FF:000123">
    <property type="entry name" value="Cation-transporting ATPase"/>
    <property type="match status" value="1"/>
</dbReference>
<feature type="domain" description="P5A-ATPase transmembrane helical hairpin" evidence="14">
    <location>
        <begin position="21"/>
        <end position="79"/>
    </location>
</feature>
<dbReference type="VEuPathDB" id="AmoebaDB:KM1_027750"/>
<feature type="transmembrane region" description="Helical" evidence="12">
    <location>
        <begin position="1030"/>
        <end position="1053"/>
    </location>
</feature>
<dbReference type="Pfam" id="PF23143">
    <property type="entry name" value="2TM_P5A-ATPase"/>
    <property type="match status" value="1"/>
</dbReference>
<dbReference type="GO" id="GO:0019829">
    <property type="term" value="F:ATPase-coupled monoatomic cation transmembrane transporter activity"/>
    <property type="evidence" value="ECO:0007669"/>
    <property type="project" value="TreeGrafter"/>
</dbReference>
<dbReference type="Gene3D" id="3.40.50.1000">
    <property type="entry name" value="HAD superfamily/HAD-like"/>
    <property type="match status" value="1"/>
</dbReference>
<evidence type="ECO:0000259" key="14">
    <source>
        <dbReference type="Pfam" id="PF23143"/>
    </source>
</evidence>
<dbReference type="InterPro" id="IPR006544">
    <property type="entry name" value="P-type_TPase_V"/>
</dbReference>
<dbReference type="GO" id="GO:0016887">
    <property type="term" value="F:ATP hydrolysis activity"/>
    <property type="evidence" value="ECO:0007669"/>
    <property type="project" value="InterPro"/>
</dbReference>
<dbReference type="OrthoDB" id="48943at2759"/>
<dbReference type="Proteomes" id="UP000030780">
    <property type="component" value="Unassembled WGS sequence"/>
</dbReference>
<dbReference type="SFLD" id="SFLDS00003">
    <property type="entry name" value="Haloacid_Dehalogenase"/>
    <property type="match status" value="1"/>
</dbReference>
<dbReference type="Pfam" id="PF00122">
    <property type="entry name" value="E1-E2_ATPase"/>
    <property type="match status" value="1"/>
</dbReference>
<dbReference type="SFLD" id="SFLDF00027">
    <property type="entry name" value="p-type_atpase"/>
    <property type="match status" value="1"/>
</dbReference>
<evidence type="ECO:0000313" key="16">
    <source>
        <dbReference type="Proteomes" id="UP000030780"/>
    </source>
</evidence>
<keyword evidence="6" id="KW-0256">Endoplasmic reticulum</keyword>
<feature type="transmembrane region" description="Helical" evidence="12">
    <location>
        <begin position="44"/>
        <end position="63"/>
    </location>
</feature>
<feature type="transmembrane region" description="Helical" evidence="12">
    <location>
        <begin position="986"/>
        <end position="1006"/>
    </location>
</feature>
<dbReference type="PRINTS" id="PR00119">
    <property type="entry name" value="CATATPASE"/>
</dbReference>
<protein>
    <submittedName>
        <fullName evidence="15">Cation-transporting P-typeATPase, putative</fullName>
    </submittedName>
</protein>
<dbReference type="InterPro" id="IPR023298">
    <property type="entry name" value="ATPase_P-typ_TM_dom_sf"/>
</dbReference>
<dbReference type="GO" id="GO:0046872">
    <property type="term" value="F:metal ion binding"/>
    <property type="evidence" value="ECO:0007669"/>
    <property type="project" value="UniProtKB-KW"/>
</dbReference>
<dbReference type="FunFam" id="3.40.50.1000:FF:000267">
    <property type="entry name" value="Cation-transporting ATPase"/>
    <property type="match status" value="1"/>
</dbReference>
<dbReference type="NCBIfam" id="TIGR01657">
    <property type="entry name" value="P-ATPase-V"/>
    <property type="match status" value="1"/>
</dbReference>
<dbReference type="Gene3D" id="3.40.1110.10">
    <property type="entry name" value="Calcium-transporting ATPase, cytoplasmic domain N"/>
    <property type="match status" value="1"/>
</dbReference>
<comment type="subcellular location">
    <subcellularLocation>
        <location evidence="1">Endoplasmic reticulum membrane</location>
        <topology evidence="1">Multi-pass membrane protein</topology>
    </subcellularLocation>
</comment>
<dbReference type="InterPro" id="IPR036412">
    <property type="entry name" value="HAD-like_sf"/>
</dbReference>